<dbReference type="RefSeq" id="WP_138950917.1">
    <property type="nucleotide sequence ID" value="NZ_CP040749.1"/>
</dbReference>
<dbReference type="KEGG" id="fbe:FF125_17115"/>
<evidence type="ECO:0000313" key="1">
    <source>
        <dbReference type="EMBL" id="QCX40081.1"/>
    </source>
</evidence>
<proteinExistence type="predicted"/>
<organism evidence="1 2">
    <name type="scientific">Aureibaculum algae</name>
    <dbReference type="NCBI Taxonomy" id="2584122"/>
    <lineage>
        <taxon>Bacteria</taxon>
        <taxon>Pseudomonadati</taxon>
        <taxon>Bacteroidota</taxon>
        <taxon>Flavobacteriia</taxon>
        <taxon>Flavobacteriales</taxon>
        <taxon>Flavobacteriaceae</taxon>
        <taxon>Aureibaculum</taxon>
    </lineage>
</organism>
<accession>A0A5B7TXU6</accession>
<dbReference type="EMBL" id="CP040749">
    <property type="protein sequence ID" value="QCX40081.1"/>
    <property type="molecule type" value="Genomic_DNA"/>
</dbReference>
<evidence type="ECO:0000313" key="2">
    <source>
        <dbReference type="Proteomes" id="UP000306229"/>
    </source>
</evidence>
<sequence length="559" mass="64254">MKQKFTPYIYILFLILFFNHCHGQKIELNISSIDSTSTWFLQNIHYQKRHFTEKSIFTTLDSIRSEIEKSGFLNHSIDSLIKTDSSYTAYFNLRNQIQNIRIYFDKKEINQYQLSTNSKNATSNYFEVQPSKLTNTLHQITNSLEKEGKSFSEVSLKNITIKNDTLIESHLFIKKSTARKIDKVILNGYSNFPKTFLIHKLGIEKNTVFSKQKIDKASSAINFIPFVSETKPPEVLFTKDSTIVYLNLKKENANKFDGLIGFTSNETGKGLSLNGYLDLSLNNLFNSGENLNLIWKNNGNNRQVFNLDISLPFAFNSKLSPYLALNIYKQDSSFVNTLFKFALPYQIDNRNSIGLLLQSESSLNLLSYINSNIEDYSNLFLGLNYNYSIPLNHNIFKSKFKFIIEGLAGRRNGITKDNQIKIHLKSNFLWSLNQKNYIFIQNQSSLINSKNLYNNELFRIGGSNSIRGFDEESVFASSYSTLNLEYRYSTNNSSYLYSITDLGYINYNKVTSQLYALGLGYAFTSKLGFINLSYAIGGNSNQAIELNNSRFHLKIINFF</sequence>
<gene>
    <name evidence="1" type="ORF">FF125_17115</name>
</gene>
<protein>
    <submittedName>
        <fullName evidence="1">Uncharacterized protein</fullName>
    </submittedName>
</protein>
<reference evidence="1 2" key="1">
    <citation type="submission" date="2019-05" db="EMBL/GenBank/DDBJ databases">
        <title>Algicella ahnfeltiae gen. nov., sp. nov., a novel marine bacterium of the family Flavobacteriaceae isolated from a red alga.</title>
        <authorList>
            <person name="Nedashkovskaya O.I."/>
            <person name="Kukhlevskiy A.D."/>
            <person name="Kim S.-G."/>
            <person name="Zhukova N.V."/>
            <person name="Mikhailov V.V."/>
        </authorList>
    </citation>
    <scope>NUCLEOTIDE SEQUENCE [LARGE SCALE GENOMIC DNA]</scope>
    <source>
        <strain evidence="1 2">10Alg115</strain>
    </source>
</reference>
<keyword evidence="2" id="KW-1185">Reference proteome</keyword>
<dbReference type="AlphaFoldDB" id="A0A5B7TXU6"/>
<dbReference type="Proteomes" id="UP000306229">
    <property type="component" value="Chromosome"/>
</dbReference>
<dbReference type="Gene3D" id="2.40.160.50">
    <property type="entry name" value="membrane protein fhac: a member of the omp85/tpsb transporter family"/>
    <property type="match status" value="1"/>
</dbReference>
<dbReference type="OrthoDB" id="9811416at2"/>
<name>A0A5B7TXU6_9FLAO</name>